<dbReference type="InterPro" id="IPR027417">
    <property type="entry name" value="P-loop_NTPase"/>
</dbReference>
<dbReference type="EMBL" id="CP028519">
    <property type="protein sequence ID" value="AVY94924.1"/>
    <property type="molecule type" value="Genomic_DNA"/>
</dbReference>
<dbReference type="SUPFAM" id="SSF52540">
    <property type="entry name" value="P-loop containing nucleoside triphosphate hydrolases"/>
    <property type="match status" value="1"/>
</dbReference>
<keyword evidence="3" id="KW-0805">Transcription regulation</keyword>
<evidence type="ECO:0000256" key="3">
    <source>
        <dbReference type="ARBA" id="ARBA00023015"/>
    </source>
</evidence>
<reference evidence="7 8" key="1">
    <citation type="submission" date="2018-04" db="EMBL/GenBank/DDBJ databases">
        <title>Denitrifier Microvirgula.</title>
        <authorList>
            <person name="Anderson E."/>
            <person name="Jang J."/>
            <person name="Ishii S."/>
        </authorList>
    </citation>
    <scope>NUCLEOTIDE SEQUENCE [LARGE SCALE GENOMIC DNA]</scope>
    <source>
        <strain evidence="7 8">BE2.4</strain>
    </source>
</reference>
<evidence type="ECO:0000256" key="1">
    <source>
        <dbReference type="ARBA" id="ARBA00022741"/>
    </source>
</evidence>
<keyword evidence="4" id="KW-0238">DNA-binding</keyword>
<dbReference type="PRINTS" id="PR01590">
    <property type="entry name" value="HTHFIS"/>
</dbReference>
<dbReference type="PROSITE" id="PS00688">
    <property type="entry name" value="SIGMA54_INTERACT_3"/>
    <property type="match status" value="1"/>
</dbReference>
<dbReference type="PROSITE" id="PS00675">
    <property type="entry name" value="SIGMA54_INTERACT_1"/>
    <property type="match status" value="1"/>
</dbReference>
<dbReference type="Gene3D" id="1.10.8.60">
    <property type="match status" value="1"/>
</dbReference>
<dbReference type="Gene3D" id="3.30.450.20">
    <property type="entry name" value="PAS domain"/>
    <property type="match status" value="1"/>
</dbReference>
<dbReference type="GO" id="GO:0043565">
    <property type="term" value="F:sequence-specific DNA binding"/>
    <property type="evidence" value="ECO:0007669"/>
    <property type="project" value="InterPro"/>
</dbReference>
<dbReference type="InterPro" id="IPR035965">
    <property type="entry name" value="PAS-like_dom_sf"/>
</dbReference>
<dbReference type="PROSITE" id="PS50045">
    <property type="entry name" value="SIGMA54_INTERACT_4"/>
    <property type="match status" value="1"/>
</dbReference>
<keyword evidence="1" id="KW-0547">Nucleotide-binding</keyword>
<dbReference type="InterPro" id="IPR002197">
    <property type="entry name" value="HTH_Fis"/>
</dbReference>
<protein>
    <submittedName>
        <fullName evidence="7">Sigma-54-dependent Fis family transcriptional regulator</fullName>
    </submittedName>
</protein>
<evidence type="ECO:0000256" key="4">
    <source>
        <dbReference type="ARBA" id="ARBA00023125"/>
    </source>
</evidence>
<proteinExistence type="predicted"/>
<feature type="domain" description="Sigma-54 factor interaction" evidence="6">
    <location>
        <begin position="184"/>
        <end position="414"/>
    </location>
</feature>
<dbReference type="InterPro" id="IPR025662">
    <property type="entry name" value="Sigma_54_int_dom_ATP-bd_1"/>
</dbReference>
<dbReference type="Pfam" id="PF25601">
    <property type="entry name" value="AAA_lid_14"/>
    <property type="match status" value="1"/>
</dbReference>
<name>A0A2S0PC09_9NEIS</name>
<dbReference type="InterPro" id="IPR013656">
    <property type="entry name" value="PAS_4"/>
</dbReference>
<dbReference type="PANTHER" id="PTHR32071:SF99">
    <property type="entry name" value="TRANSCRIPTIONAL REGULATORY PROTEIN"/>
    <property type="match status" value="1"/>
</dbReference>
<dbReference type="SUPFAM" id="SSF46689">
    <property type="entry name" value="Homeodomain-like"/>
    <property type="match status" value="1"/>
</dbReference>
<evidence type="ECO:0000256" key="5">
    <source>
        <dbReference type="ARBA" id="ARBA00023163"/>
    </source>
</evidence>
<dbReference type="Pfam" id="PF02954">
    <property type="entry name" value="HTH_8"/>
    <property type="match status" value="1"/>
</dbReference>
<dbReference type="PANTHER" id="PTHR32071">
    <property type="entry name" value="TRANSCRIPTIONAL REGULATORY PROTEIN"/>
    <property type="match status" value="1"/>
</dbReference>
<dbReference type="KEGG" id="maer:DAI18_13405"/>
<keyword evidence="5" id="KW-0804">Transcription</keyword>
<evidence type="ECO:0000256" key="2">
    <source>
        <dbReference type="ARBA" id="ARBA00022840"/>
    </source>
</evidence>
<dbReference type="Pfam" id="PF00158">
    <property type="entry name" value="Sigma54_activat"/>
    <property type="match status" value="1"/>
</dbReference>
<dbReference type="CDD" id="cd00009">
    <property type="entry name" value="AAA"/>
    <property type="match status" value="1"/>
</dbReference>
<accession>A0A2S0PC09</accession>
<dbReference type="GO" id="GO:0005524">
    <property type="term" value="F:ATP binding"/>
    <property type="evidence" value="ECO:0007669"/>
    <property type="project" value="UniProtKB-KW"/>
</dbReference>
<keyword evidence="8" id="KW-1185">Reference proteome</keyword>
<gene>
    <name evidence="7" type="ORF">DAI18_13405</name>
</gene>
<dbReference type="Pfam" id="PF08448">
    <property type="entry name" value="PAS_4"/>
    <property type="match status" value="1"/>
</dbReference>
<dbReference type="Gene3D" id="3.40.50.300">
    <property type="entry name" value="P-loop containing nucleotide triphosphate hydrolases"/>
    <property type="match status" value="1"/>
</dbReference>
<dbReference type="SUPFAM" id="SSF55785">
    <property type="entry name" value="PYP-like sensor domain (PAS domain)"/>
    <property type="match status" value="1"/>
</dbReference>
<dbReference type="InterPro" id="IPR025943">
    <property type="entry name" value="Sigma_54_int_dom_ATP-bd_2"/>
</dbReference>
<dbReference type="InterPro" id="IPR003593">
    <property type="entry name" value="AAA+_ATPase"/>
</dbReference>
<dbReference type="GO" id="GO:0006355">
    <property type="term" value="P:regulation of DNA-templated transcription"/>
    <property type="evidence" value="ECO:0007669"/>
    <property type="project" value="InterPro"/>
</dbReference>
<evidence type="ECO:0000313" key="7">
    <source>
        <dbReference type="EMBL" id="AVY94924.1"/>
    </source>
</evidence>
<dbReference type="STRING" id="1122240.GCA_000620105_01604"/>
<dbReference type="FunFam" id="3.40.50.300:FF:000006">
    <property type="entry name" value="DNA-binding transcriptional regulator NtrC"/>
    <property type="match status" value="1"/>
</dbReference>
<dbReference type="Proteomes" id="UP000244173">
    <property type="component" value="Chromosome"/>
</dbReference>
<organism evidence="7 8">
    <name type="scientific">Microvirgula aerodenitrificans</name>
    <dbReference type="NCBI Taxonomy" id="57480"/>
    <lineage>
        <taxon>Bacteria</taxon>
        <taxon>Pseudomonadati</taxon>
        <taxon>Pseudomonadota</taxon>
        <taxon>Betaproteobacteria</taxon>
        <taxon>Neisseriales</taxon>
        <taxon>Aquaspirillaceae</taxon>
        <taxon>Microvirgula</taxon>
    </lineage>
</organism>
<dbReference type="InterPro" id="IPR025944">
    <property type="entry name" value="Sigma_54_int_dom_CS"/>
</dbReference>
<dbReference type="InterPro" id="IPR009057">
    <property type="entry name" value="Homeodomain-like_sf"/>
</dbReference>
<dbReference type="InterPro" id="IPR058031">
    <property type="entry name" value="AAA_lid_NorR"/>
</dbReference>
<dbReference type="InterPro" id="IPR002078">
    <property type="entry name" value="Sigma_54_int"/>
</dbReference>
<dbReference type="PROSITE" id="PS00676">
    <property type="entry name" value="SIGMA54_INTERACT_2"/>
    <property type="match status" value="1"/>
</dbReference>
<dbReference type="Gene3D" id="1.10.10.60">
    <property type="entry name" value="Homeodomain-like"/>
    <property type="match status" value="1"/>
</dbReference>
<evidence type="ECO:0000313" key="8">
    <source>
        <dbReference type="Proteomes" id="UP000244173"/>
    </source>
</evidence>
<evidence type="ECO:0000259" key="6">
    <source>
        <dbReference type="PROSITE" id="PS50045"/>
    </source>
</evidence>
<keyword evidence="2" id="KW-0067">ATP-binding</keyword>
<dbReference type="AlphaFoldDB" id="A0A2S0PC09"/>
<dbReference type="SMART" id="SM00382">
    <property type="entry name" value="AAA"/>
    <property type="match status" value="1"/>
</dbReference>
<sequence length="507" mass="55179">MDTSRHDNKPARPKVAARINEETRVEETELNPPGPAPLCQSLQHGLLELFEQQFVGALLVDREARVQWITARYAALLGLDDPAGALNRPVEDILPHSRMREVVQSGEPIVLDFMNYKQHHFVVSRFPLQDGDGQVVGAFGILLSERWQPLKPLVDKLSQLQETLDRVRRDNAGSRRARYGFDDIIGAGAACRDMQRLGQRAAALDTTVLLLGETGTGKELLANAIHAASPRRQKPFVGLNVAAVPETLLEAEFFGAVAGAYTGAERKGRDGKFKLADGGTLFLDEIGDMSLPMQAKLLRVLQEQEIEPLGSNRLLHIDVRVIAATSRDLRALVDAGLFRADLFYRLNVLPIRLPPLRERSEDLPALVDSLLAQIADRTGLPQRKPGAAALALLAAYPWPGNIRELRNVLEQAVMLSDGVALDAPVLQRILPVAATVDPPPLAGGGTLAQRLAETERRVISETLALAGGNKTEAARALGISRATLYEKLADPRLFPAQTGPSLAGLVR</sequence>